<evidence type="ECO:0000313" key="2">
    <source>
        <dbReference type="Proteomes" id="UP001152795"/>
    </source>
</evidence>
<sequence length="105" mass="12434">MPPKKALRVEEFVPTDDILDTSTKWKSWRRKIELQMEYFGIQDPKDMRMCLLVHGGDQIMSIDENSVETGSKEDEEYTNLIDKIEKIFIPKKSRLHARFRFNKAT</sequence>
<evidence type="ECO:0000313" key="1">
    <source>
        <dbReference type="EMBL" id="CAB4018692.1"/>
    </source>
</evidence>
<dbReference type="EMBL" id="CACRXK020010125">
    <property type="protein sequence ID" value="CAB4018692.1"/>
    <property type="molecule type" value="Genomic_DNA"/>
</dbReference>
<dbReference type="OrthoDB" id="8039770at2759"/>
<comment type="caution">
    <text evidence="1">The sequence shown here is derived from an EMBL/GenBank/DDBJ whole genome shotgun (WGS) entry which is preliminary data.</text>
</comment>
<reference evidence="1" key="1">
    <citation type="submission" date="2020-04" db="EMBL/GenBank/DDBJ databases">
        <authorList>
            <person name="Alioto T."/>
            <person name="Alioto T."/>
            <person name="Gomez Garrido J."/>
        </authorList>
    </citation>
    <scope>NUCLEOTIDE SEQUENCE</scope>
    <source>
        <strain evidence="1">A484AB</strain>
    </source>
</reference>
<keyword evidence="2" id="KW-1185">Reference proteome</keyword>
<feature type="non-terminal residue" evidence="1">
    <location>
        <position position="105"/>
    </location>
</feature>
<dbReference type="AlphaFoldDB" id="A0A6S7JQB1"/>
<name>A0A6S7JQB1_PARCT</name>
<proteinExistence type="predicted"/>
<protein>
    <submittedName>
        <fullName evidence="1">Uncharacterized protein</fullName>
    </submittedName>
</protein>
<dbReference type="Proteomes" id="UP001152795">
    <property type="component" value="Unassembled WGS sequence"/>
</dbReference>
<accession>A0A6S7JQB1</accession>
<organism evidence="1 2">
    <name type="scientific">Paramuricea clavata</name>
    <name type="common">Red gorgonian</name>
    <name type="synonym">Violescent sea-whip</name>
    <dbReference type="NCBI Taxonomy" id="317549"/>
    <lineage>
        <taxon>Eukaryota</taxon>
        <taxon>Metazoa</taxon>
        <taxon>Cnidaria</taxon>
        <taxon>Anthozoa</taxon>
        <taxon>Octocorallia</taxon>
        <taxon>Malacalcyonacea</taxon>
        <taxon>Plexauridae</taxon>
        <taxon>Paramuricea</taxon>
    </lineage>
</organism>
<gene>
    <name evidence="1" type="ORF">PACLA_8A002694</name>
</gene>